<comment type="caution">
    <text evidence="1">The sequence shown here is derived from an EMBL/GenBank/DDBJ whole genome shotgun (WGS) entry which is preliminary data.</text>
</comment>
<keyword evidence="2" id="KW-1185">Reference proteome</keyword>
<accession>A0A9P7GM96</accession>
<evidence type="ECO:0000313" key="1">
    <source>
        <dbReference type="EMBL" id="KAG5652688.1"/>
    </source>
</evidence>
<name>A0A9P7GM96_9AGAR</name>
<gene>
    <name evidence="1" type="ORF">H0H81_004073</name>
</gene>
<proteinExistence type="predicted"/>
<evidence type="ECO:0000313" key="2">
    <source>
        <dbReference type="Proteomes" id="UP000717328"/>
    </source>
</evidence>
<dbReference type="AlphaFoldDB" id="A0A9P7GM96"/>
<dbReference type="OrthoDB" id="2789670at2759"/>
<sequence length="61" mass="6806">MSLQQKNGHFKPLFMFYSLQNIDEMGDVDHQQSVIKSTVATMYAAASDNVCSPPPLIEICD</sequence>
<reference evidence="1" key="1">
    <citation type="submission" date="2021-02" db="EMBL/GenBank/DDBJ databases">
        <authorList>
            <person name="Nieuwenhuis M."/>
            <person name="Van De Peppel L.J.J."/>
        </authorList>
    </citation>
    <scope>NUCLEOTIDE SEQUENCE</scope>
    <source>
        <strain evidence="1">D49</strain>
    </source>
</reference>
<protein>
    <submittedName>
        <fullName evidence="1">Uncharacterized protein</fullName>
    </submittedName>
</protein>
<dbReference type="Proteomes" id="UP000717328">
    <property type="component" value="Unassembled WGS sequence"/>
</dbReference>
<reference evidence="1" key="2">
    <citation type="submission" date="2021-10" db="EMBL/GenBank/DDBJ databases">
        <title>Phylogenomics reveals ancestral predisposition of the termite-cultivated fungus Termitomyces towards a domesticated lifestyle.</title>
        <authorList>
            <person name="Auxier B."/>
            <person name="Grum-Grzhimaylo A."/>
            <person name="Cardenas M.E."/>
            <person name="Lodge J.D."/>
            <person name="Laessoe T."/>
            <person name="Pedersen O."/>
            <person name="Smith M.E."/>
            <person name="Kuyper T.W."/>
            <person name="Franco-Molano E.A."/>
            <person name="Baroni T.J."/>
            <person name="Aanen D.K."/>
        </authorList>
    </citation>
    <scope>NUCLEOTIDE SEQUENCE</scope>
    <source>
        <strain evidence="1">D49</strain>
    </source>
</reference>
<dbReference type="EMBL" id="JABCKI010000105">
    <property type="protein sequence ID" value="KAG5652688.1"/>
    <property type="molecule type" value="Genomic_DNA"/>
</dbReference>
<organism evidence="1 2">
    <name type="scientific">Sphagnurus paluster</name>
    <dbReference type="NCBI Taxonomy" id="117069"/>
    <lineage>
        <taxon>Eukaryota</taxon>
        <taxon>Fungi</taxon>
        <taxon>Dikarya</taxon>
        <taxon>Basidiomycota</taxon>
        <taxon>Agaricomycotina</taxon>
        <taxon>Agaricomycetes</taxon>
        <taxon>Agaricomycetidae</taxon>
        <taxon>Agaricales</taxon>
        <taxon>Tricholomatineae</taxon>
        <taxon>Lyophyllaceae</taxon>
        <taxon>Sphagnurus</taxon>
    </lineage>
</organism>